<feature type="transmembrane region" description="Helical" evidence="1">
    <location>
        <begin position="6"/>
        <end position="27"/>
    </location>
</feature>
<organism evidence="2 3">
    <name type="scientific">Pseudomonas fluorescens</name>
    <dbReference type="NCBI Taxonomy" id="294"/>
    <lineage>
        <taxon>Bacteria</taxon>
        <taxon>Pseudomonadati</taxon>
        <taxon>Pseudomonadota</taxon>
        <taxon>Gammaproteobacteria</taxon>
        <taxon>Pseudomonadales</taxon>
        <taxon>Pseudomonadaceae</taxon>
        <taxon>Pseudomonas</taxon>
    </lineage>
</organism>
<dbReference type="EMBL" id="LR134300">
    <property type="protein sequence ID" value="VEE47418.1"/>
    <property type="molecule type" value="Genomic_DNA"/>
</dbReference>
<reference evidence="2 3" key="1">
    <citation type="submission" date="2018-12" db="EMBL/GenBank/DDBJ databases">
        <authorList>
            <consortium name="Pathogen Informatics"/>
        </authorList>
    </citation>
    <scope>NUCLEOTIDE SEQUENCE [LARGE SCALE GENOMIC DNA]</scope>
    <source>
        <strain evidence="2 3">NCTC10783</strain>
    </source>
</reference>
<keyword evidence="1" id="KW-0472">Membrane</keyword>
<protein>
    <submittedName>
        <fullName evidence="2">Uncharacterized protein</fullName>
    </submittedName>
</protein>
<dbReference type="Proteomes" id="UP000278078">
    <property type="component" value="Chromosome"/>
</dbReference>
<keyword evidence="1" id="KW-1133">Transmembrane helix</keyword>
<proteinExistence type="predicted"/>
<evidence type="ECO:0000313" key="2">
    <source>
        <dbReference type="EMBL" id="VEE47418.1"/>
    </source>
</evidence>
<gene>
    <name evidence="2" type="ORF">NCTC10783_03301</name>
</gene>
<name>A0A448BQ62_PSEFL</name>
<keyword evidence="1" id="KW-0812">Transmembrane</keyword>
<sequence length="44" mass="5087">MSQTTFGVIMLTALLVVCLSMAAWADWPNLKRKLTKLNHRHRPH</sequence>
<evidence type="ECO:0000256" key="1">
    <source>
        <dbReference type="SAM" id="Phobius"/>
    </source>
</evidence>
<evidence type="ECO:0000313" key="3">
    <source>
        <dbReference type="Proteomes" id="UP000278078"/>
    </source>
</evidence>
<dbReference type="AlphaFoldDB" id="A0A448BQ62"/>
<accession>A0A448BQ62</accession>